<keyword evidence="3" id="KW-1185">Reference proteome</keyword>
<dbReference type="Proteomes" id="UP001323798">
    <property type="component" value="Chromosome"/>
</dbReference>
<dbReference type="InterPro" id="IPR029039">
    <property type="entry name" value="Flavoprotein-like_sf"/>
</dbReference>
<evidence type="ECO:0000313" key="3">
    <source>
        <dbReference type="Proteomes" id="UP001323798"/>
    </source>
</evidence>
<name>A0ABZ0SHR5_9MICO</name>
<sequence>MRIRLVFESMFGNTKQIAEAVADGMSGVAEVTVEDVAEAPRELSADVAALVVGGPTHAFSMSRLSTRREAAGRGAAEGDVPIGIREWMQALPDPEHPVVFVAFDTKVDMPLMPGAASHSATRYARKRGFRVLEPQSFLVEGYEGPLVEGELERARRWGEGVGRVITGE</sequence>
<dbReference type="PROSITE" id="PS00201">
    <property type="entry name" value="FLAVODOXIN"/>
    <property type="match status" value="1"/>
</dbReference>
<dbReference type="InterPro" id="IPR001226">
    <property type="entry name" value="Flavodoxin_CS"/>
</dbReference>
<dbReference type="PROSITE" id="PS50902">
    <property type="entry name" value="FLAVODOXIN_LIKE"/>
    <property type="match status" value="1"/>
</dbReference>
<gene>
    <name evidence="2" type="ORF">SM116_10795</name>
</gene>
<dbReference type="RefSeq" id="WP_320940989.1">
    <property type="nucleotide sequence ID" value="NZ_BAABEU010000010.1"/>
</dbReference>
<dbReference type="InterPro" id="IPR008254">
    <property type="entry name" value="Flavodoxin/NO_synth"/>
</dbReference>
<evidence type="ECO:0000259" key="1">
    <source>
        <dbReference type="PROSITE" id="PS50902"/>
    </source>
</evidence>
<accession>A0ABZ0SHR5</accession>
<dbReference type="EMBL" id="CP139368">
    <property type="protein sequence ID" value="WPR88269.1"/>
    <property type="molecule type" value="Genomic_DNA"/>
</dbReference>
<proteinExistence type="predicted"/>
<organism evidence="2 3">
    <name type="scientific">Microbacterium rhizosphaerae</name>
    <dbReference type="NCBI Taxonomy" id="1678237"/>
    <lineage>
        <taxon>Bacteria</taxon>
        <taxon>Bacillati</taxon>
        <taxon>Actinomycetota</taxon>
        <taxon>Actinomycetes</taxon>
        <taxon>Micrococcales</taxon>
        <taxon>Microbacteriaceae</taxon>
        <taxon>Microbacterium</taxon>
    </lineage>
</organism>
<dbReference type="SUPFAM" id="SSF52218">
    <property type="entry name" value="Flavoproteins"/>
    <property type="match status" value="1"/>
</dbReference>
<reference evidence="2 3" key="1">
    <citation type="submission" date="2023-11" db="EMBL/GenBank/DDBJ databases">
        <title>Genome sequence of Microbacterium rhizosphaerae KACC 19337.</title>
        <authorList>
            <person name="Choi H."/>
            <person name="Kim S."/>
            <person name="Kim Y."/>
            <person name="Kwon S.-W."/>
            <person name="Heo J."/>
        </authorList>
    </citation>
    <scope>NUCLEOTIDE SEQUENCE [LARGE SCALE GENOMIC DNA]</scope>
    <source>
        <strain evidence="2 3">KACC 19337</strain>
    </source>
</reference>
<evidence type="ECO:0000313" key="2">
    <source>
        <dbReference type="EMBL" id="WPR88269.1"/>
    </source>
</evidence>
<dbReference type="Gene3D" id="3.40.50.360">
    <property type="match status" value="1"/>
</dbReference>
<feature type="domain" description="Flavodoxin-like" evidence="1">
    <location>
        <begin position="3"/>
        <end position="162"/>
    </location>
</feature>
<protein>
    <submittedName>
        <fullName evidence="2">Flavodoxin/nitric oxide synthase</fullName>
    </submittedName>
</protein>